<dbReference type="InterPro" id="IPR035906">
    <property type="entry name" value="MetI-like_sf"/>
</dbReference>
<feature type="transmembrane region" description="Helical" evidence="8">
    <location>
        <begin position="138"/>
        <end position="160"/>
    </location>
</feature>
<dbReference type="Pfam" id="PF00528">
    <property type="entry name" value="BPD_transp_1"/>
    <property type="match status" value="1"/>
</dbReference>
<feature type="transmembrane region" description="Helical" evidence="8">
    <location>
        <begin position="343"/>
        <end position="362"/>
    </location>
</feature>
<dbReference type="Gene3D" id="1.10.3720.10">
    <property type="entry name" value="MetI-like"/>
    <property type="match status" value="1"/>
</dbReference>
<dbReference type="AlphaFoldDB" id="A0A1G7MFJ3"/>
<organism evidence="10 11">
    <name type="scientific">Celeribacter baekdonensis</name>
    <dbReference type="NCBI Taxonomy" id="875171"/>
    <lineage>
        <taxon>Bacteria</taxon>
        <taxon>Pseudomonadati</taxon>
        <taxon>Pseudomonadota</taxon>
        <taxon>Alphaproteobacteria</taxon>
        <taxon>Rhodobacterales</taxon>
        <taxon>Roseobacteraceae</taxon>
        <taxon>Celeribacter</taxon>
    </lineage>
</organism>
<evidence type="ECO:0000313" key="10">
    <source>
        <dbReference type="EMBL" id="SDF60497.1"/>
    </source>
</evidence>
<dbReference type="NCBIfam" id="TIGR01726">
    <property type="entry name" value="HEQRo_perm_3TM"/>
    <property type="match status" value="1"/>
</dbReference>
<dbReference type="SUPFAM" id="SSF161098">
    <property type="entry name" value="MetI-like"/>
    <property type="match status" value="1"/>
</dbReference>
<dbReference type="InterPro" id="IPR000515">
    <property type="entry name" value="MetI-like"/>
</dbReference>
<feature type="transmembrane region" description="Helical" evidence="8">
    <location>
        <begin position="213"/>
        <end position="234"/>
    </location>
</feature>
<gene>
    <name evidence="10" type="ORF">SAMN04488117_105213</name>
</gene>
<comment type="subcellular location">
    <subcellularLocation>
        <location evidence="1">Cell inner membrane</location>
        <topology evidence="1">Multi-pass membrane protein</topology>
    </subcellularLocation>
    <subcellularLocation>
        <location evidence="8">Cell membrane</location>
        <topology evidence="8">Multi-pass membrane protein</topology>
    </subcellularLocation>
</comment>
<evidence type="ECO:0000313" key="11">
    <source>
        <dbReference type="Proteomes" id="UP000182284"/>
    </source>
</evidence>
<evidence type="ECO:0000256" key="5">
    <source>
        <dbReference type="ARBA" id="ARBA00022692"/>
    </source>
</evidence>
<evidence type="ECO:0000256" key="3">
    <source>
        <dbReference type="ARBA" id="ARBA00022448"/>
    </source>
</evidence>
<feature type="transmembrane region" description="Helical" evidence="8">
    <location>
        <begin position="240"/>
        <end position="259"/>
    </location>
</feature>
<evidence type="ECO:0000256" key="8">
    <source>
        <dbReference type="RuleBase" id="RU363032"/>
    </source>
</evidence>
<dbReference type="RefSeq" id="WP_218129381.1">
    <property type="nucleotide sequence ID" value="NZ_FNBL01000005.1"/>
</dbReference>
<evidence type="ECO:0000256" key="6">
    <source>
        <dbReference type="ARBA" id="ARBA00022989"/>
    </source>
</evidence>
<keyword evidence="3 8" id="KW-0813">Transport</keyword>
<evidence type="ECO:0000256" key="7">
    <source>
        <dbReference type="ARBA" id="ARBA00023136"/>
    </source>
</evidence>
<keyword evidence="4" id="KW-1003">Cell membrane</keyword>
<feature type="transmembrane region" description="Helical" evidence="8">
    <location>
        <begin position="314"/>
        <end position="331"/>
    </location>
</feature>
<proteinExistence type="inferred from homology"/>
<dbReference type="EMBL" id="FNBL01000005">
    <property type="protein sequence ID" value="SDF60497.1"/>
    <property type="molecule type" value="Genomic_DNA"/>
</dbReference>
<protein>
    <submittedName>
        <fullName evidence="10">General L-amino acid transport system permease protein</fullName>
    </submittedName>
</protein>
<evidence type="ECO:0000256" key="2">
    <source>
        <dbReference type="ARBA" id="ARBA00010072"/>
    </source>
</evidence>
<dbReference type="Proteomes" id="UP000182284">
    <property type="component" value="Unassembled WGS sequence"/>
</dbReference>
<keyword evidence="6 8" id="KW-1133">Transmembrane helix</keyword>
<feature type="domain" description="ABC transmembrane type-1" evidence="9">
    <location>
        <begin position="168"/>
        <end position="362"/>
    </location>
</feature>
<feature type="transmembrane region" description="Helical" evidence="8">
    <location>
        <begin position="172"/>
        <end position="192"/>
    </location>
</feature>
<dbReference type="PROSITE" id="PS50928">
    <property type="entry name" value="ABC_TM1"/>
    <property type="match status" value="1"/>
</dbReference>
<name>A0A1G7MFJ3_9RHOB</name>
<sequence>MTTQSQHAPKVATPLEPIMQFDPNAKVPFAKWMQKHLFNSVWQSLMTLVVAALLLRFAWFVLKWGVIDAVFYTPDPDVCRAAAGACWAVIVEKHRPMLFGLYPYDEHWRLVIMMVVYLTTIVASLMPKLWNFKILIPLWILSVTSIGILMFGGVLGLVYVPTSEWGGLPLTMILFSGTVLIGMPVAVVLALGRRSPMPVARGVSVVFIEALRGVPLITILFVAVNVFPLFLPAGVEVNKLLRITVGIAIFFACYQAEVIRGGLQAIPTGQYEAAASLNMSYWQTTRKIILPQALRISLPAITNHIIAAMKNTSFVIIIGLFDILTATTAVMQDPLWRRYYIEAYLFVAAVYLFFGYALSLYARQVEKWINSGRI</sequence>
<dbReference type="CDD" id="cd06261">
    <property type="entry name" value="TM_PBP2"/>
    <property type="match status" value="1"/>
</dbReference>
<dbReference type="InterPro" id="IPR010065">
    <property type="entry name" value="AA_ABC_transptr_permease_3TM"/>
</dbReference>
<dbReference type="InterPro" id="IPR043429">
    <property type="entry name" value="ArtM/GltK/GlnP/TcyL/YhdX-like"/>
</dbReference>
<comment type="similarity">
    <text evidence="2">Belongs to the binding-protein-dependent transport system permease family. HisMQ subfamily.</text>
</comment>
<feature type="transmembrane region" description="Helical" evidence="8">
    <location>
        <begin position="107"/>
        <end position="126"/>
    </location>
</feature>
<keyword evidence="7 8" id="KW-0472">Membrane</keyword>
<feature type="transmembrane region" description="Helical" evidence="8">
    <location>
        <begin position="41"/>
        <end position="62"/>
    </location>
</feature>
<keyword evidence="5 8" id="KW-0812">Transmembrane</keyword>
<dbReference type="PANTHER" id="PTHR30614:SF41">
    <property type="entry name" value="INNER MEMBRANE AMINO-ACID ABC TRANSPORTER PERMEASE PROTEIN YHDY"/>
    <property type="match status" value="1"/>
</dbReference>
<accession>A0A1G7MFJ3</accession>
<dbReference type="GO" id="GO:0022857">
    <property type="term" value="F:transmembrane transporter activity"/>
    <property type="evidence" value="ECO:0007669"/>
    <property type="project" value="InterPro"/>
</dbReference>
<evidence type="ECO:0000256" key="4">
    <source>
        <dbReference type="ARBA" id="ARBA00022475"/>
    </source>
</evidence>
<reference evidence="10 11" key="1">
    <citation type="submission" date="2016-10" db="EMBL/GenBank/DDBJ databases">
        <authorList>
            <person name="de Groot N.N."/>
        </authorList>
    </citation>
    <scope>NUCLEOTIDE SEQUENCE [LARGE SCALE GENOMIC DNA]</scope>
    <source>
        <strain evidence="10 11">DSM 27375</strain>
    </source>
</reference>
<dbReference type="GO" id="GO:0006865">
    <property type="term" value="P:amino acid transport"/>
    <property type="evidence" value="ECO:0007669"/>
    <property type="project" value="TreeGrafter"/>
</dbReference>
<dbReference type="PANTHER" id="PTHR30614">
    <property type="entry name" value="MEMBRANE COMPONENT OF AMINO ACID ABC TRANSPORTER"/>
    <property type="match status" value="1"/>
</dbReference>
<evidence type="ECO:0000259" key="9">
    <source>
        <dbReference type="PROSITE" id="PS50928"/>
    </source>
</evidence>
<evidence type="ECO:0000256" key="1">
    <source>
        <dbReference type="ARBA" id="ARBA00004429"/>
    </source>
</evidence>
<dbReference type="GO" id="GO:0043190">
    <property type="term" value="C:ATP-binding cassette (ABC) transporter complex"/>
    <property type="evidence" value="ECO:0007669"/>
    <property type="project" value="InterPro"/>
</dbReference>